<evidence type="ECO:0000313" key="4">
    <source>
        <dbReference type="Proteomes" id="UP001500571"/>
    </source>
</evidence>
<feature type="signal peptide" evidence="2">
    <location>
        <begin position="1"/>
        <end position="15"/>
    </location>
</feature>
<dbReference type="Proteomes" id="UP001500571">
    <property type="component" value="Unassembled WGS sequence"/>
</dbReference>
<evidence type="ECO:0000256" key="2">
    <source>
        <dbReference type="SAM" id="SignalP"/>
    </source>
</evidence>
<keyword evidence="4" id="KW-1185">Reference proteome</keyword>
<proteinExistence type="predicted"/>
<sequence>MSALAAVLACGIALAGCSGGSDEKPAGGGATSTPSPSAEPAKVTTQAAVATVTGNLGAARRETLAAAVAKVVDGWLDGAYLGDFPRADYKAAFAGFTPGAAGKAQRDLALMTNSAISDRITKAEATKRSISLDVLSVKQRAVGVTATVDLTFETTGALAGAQEITGTLDLTPDGAGWKIFGFDISRRQA</sequence>
<name>A0ABN2RDX4_9ACTN</name>
<feature type="region of interest" description="Disordered" evidence="1">
    <location>
        <begin position="21"/>
        <end position="41"/>
    </location>
</feature>
<evidence type="ECO:0008006" key="5">
    <source>
        <dbReference type="Google" id="ProtNLM"/>
    </source>
</evidence>
<dbReference type="EMBL" id="BAAAPB010000003">
    <property type="protein sequence ID" value="GAA1967456.1"/>
    <property type="molecule type" value="Genomic_DNA"/>
</dbReference>
<gene>
    <name evidence="3" type="ORF">GCM10009798_29760</name>
</gene>
<comment type="caution">
    <text evidence="3">The sequence shown here is derived from an EMBL/GenBank/DDBJ whole genome shotgun (WGS) entry which is preliminary data.</text>
</comment>
<evidence type="ECO:0000256" key="1">
    <source>
        <dbReference type="SAM" id="MobiDB-lite"/>
    </source>
</evidence>
<accession>A0ABN2RDX4</accession>
<organism evidence="3 4">
    <name type="scientific">Nocardioides panacihumi</name>
    <dbReference type="NCBI Taxonomy" id="400774"/>
    <lineage>
        <taxon>Bacteria</taxon>
        <taxon>Bacillati</taxon>
        <taxon>Actinomycetota</taxon>
        <taxon>Actinomycetes</taxon>
        <taxon>Propionibacteriales</taxon>
        <taxon>Nocardioidaceae</taxon>
        <taxon>Nocardioides</taxon>
    </lineage>
</organism>
<evidence type="ECO:0000313" key="3">
    <source>
        <dbReference type="EMBL" id="GAA1967456.1"/>
    </source>
</evidence>
<reference evidence="3 4" key="1">
    <citation type="journal article" date="2019" name="Int. J. Syst. Evol. Microbiol.">
        <title>The Global Catalogue of Microorganisms (GCM) 10K type strain sequencing project: providing services to taxonomists for standard genome sequencing and annotation.</title>
        <authorList>
            <consortium name="The Broad Institute Genomics Platform"/>
            <consortium name="The Broad Institute Genome Sequencing Center for Infectious Disease"/>
            <person name="Wu L."/>
            <person name="Ma J."/>
        </authorList>
    </citation>
    <scope>NUCLEOTIDE SEQUENCE [LARGE SCALE GENOMIC DNA]</scope>
    <source>
        <strain evidence="3 4">JCM 15309</strain>
    </source>
</reference>
<protein>
    <recommendedName>
        <fullName evidence="5">Nuclear transport factor 2 family protein</fullName>
    </recommendedName>
</protein>
<feature type="chain" id="PRO_5047513410" description="Nuclear transport factor 2 family protein" evidence="2">
    <location>
        <begin position="16"/>
        <end position="189"/>
    </location>
</feature>
<dbReference type="RefSeq" id="WP_344046053.1">
    <property type="nucleotide sequence ID" value="NZ_BAAAPB010000003.1"/>
</dbReference>
<keyword evidence="2" id="KW-0732">Signal</keyword>